<evidence type="ECO:0000256" key="2">
    <source>
        <dbReference type="ARBA" id="ARBA00023014"/>
    </source>
</evidence>
<dbReference type="Gene3D" id="2.40.33.20">
    <property type="entry name" value="PK beta-barrel domain-like"/>
    <property type="match status" value="1"/>
</dbReference>
<comment type="caution">
    <text evidence="5">The sequence shown here is derived from an EMBL/GenBank/DDBJ whole genome shotgun (WGS) entry which is preliminary data.</text>
</comment>
<dbReference type="PANTHER" id="PTHR30212:SF2">
    <property type="entry name" value="PROTEIN YIIM"/>
    <property type="match status" value="1"/>
</dbReference>
<reference evidence="5 6" key="1">
    <citation type="submission" date="2017-06" db="EMBL/GenBank/DDBJ databases">
        <title>Genome of Fusarium nygamai isolate CS10214.</title>
        <authorList>
            <person name="Gardiner D.M."/>
            <person name="Obanor F."/>
            <person name="Kazan K."/>
        </authorList>
    </citation>
    <scope>NUCLEOTIDE SEQUENCE [LARGE SCALE GENOMIC DNA]</scope>
    <source>
        <strain evidence="5 6">CS10214</strain>
    </source>
</reference>
<dbReference type="GO" id="GO:0030151">
    <property type="term" value="F:molybdenum ion binding"/>
    <property type="evidence" value="ECO:0007669"/>
    <property type="project" value="InterPro"/>
</dbReference>
<dbReference type="InterPro" id="IPR039261">
    <property type="entry name" value="FNR_nucleotide-bd"/>
</dbReference>
<feature type="domain" description="2Fe-2S ferredoxin-type" evidence="3">
    <location>
        <begin position="474"/>
        <end position="561"/>
    </location>
</feature>
<dbReference type="InterPro" id="IPR001041">
    <property type="entry name" value="2Fe-2S_ferredoxin-type"/>
</dbReference>
<sequence length="561" mass="62565">MGVPSTINIPKENVFKLQDAPIPETGVLLQVRAGKVKERGLAGEITSAIYKQEQHGPTFVTATGILGDEHAAKSHGGTERAVHQYNPEHYPDWQAENAPEPGLYDIGAFGENLVATNMNDDNVCIGDIYKLGDEVVLEVSEPRHPCFKLNSRFKWPRALKRTIRTGRSGWNFRVLQTGNICKGATISLIKRPYPKWSVLNVQRILRARNVSLQLLAECIQLPMPEMWIEIGKEKLRNSPKTYTLVEAQLVTSRVRKLTFRLKDDLKLDNPEFDHYGFAQITFGPDNNFERSYSIVDGDFYTFSLGVSLDRNSRGGSAYIHKEMKIGDEIQMSPGNNLGAQENDKKADPTLERILIVGGIGITAFLPSIREWEAKGQPYHLHYAVPSPDDAPFLHELPQDKTTIYAKSEGQRLNISEIIPQPMTEDKTFPARIFSCGPGGMMKECQRVTAELGYPEHMVHFEDFGSGGDNLGDPFEVEVQEPETNRHETMTVPSNKTLLDVLNEAGFDVLYSCKFGACGACKVTLYKGDVEYKSTSLLEKEKGTALQACVDRGLGKLSVEID</sequence>
<dbReference type="EMBL" id="MTQA01000131">
    <property type="protein sequence ID" value="PNP77104.1"/>
    <property type="molecule type" value="Genomic_DNA"/>
</dbReference>
<dbReference type="Gene3D" id="3.40.50.80">
    <property type="entry name" value="Nucleotide-binding domain of ferredoxin-NADP reductase (FNR) module"/>
    <property type="match status" value="1"/>
</dbReference>
<dbReference type="Pfam" id="PF00111">
    <property type="entry name" value="Fer2"/>
    <property type="match status" value="1"/>
</dbReference>
<dbReference type="InterPro" id="IPR036010">
    <property type="entry name" value="2Fe-2S_ferredoxin-like_sf"/>
</dbReference>
<dbReference type="PROSITE" id="PS51340">
    <property type="entry name" value="MOSC"/>
    <property type="match status" value="1"/>
</dbReference>
<dbReference type="PRINTS" id="PR00409">
    <property type="entry name" value="PHDIOXRDTASE"/>
</dbReference>
<evidence type="ECO:0000259" key="3">
    <source>
        <dbReference type="PROSITE" id="PS51085"/>
    </source>
</evidence>
<organism evidence="5 6">
    <name type="scientific">Gibberella nygamai</name>
    <name type="common">Bean root rot disease fungus</name>
    <name type="synonym">Fusarium nygamai</name>
    <dbReference type="NCBI Taxonomy" id="42673"/>
    <lineage>
        <taxon>Eukaryota</taxon>
        <taxon>Fungi</taxon>
        <taxon>Dikarya</taxon>
        <taxon>Ascomycota</taxon>
        <taxon>Pezizomycotina</taxon>
        <taxon>Sordariomycetes</taxon>
        <taxon>Hypocreomycetidae</taxon>
        <taxon>Hypocreales</taxon>
        <taxon>Nectriaceae</taxon>
        <taxon>Fusarium</taxon>
        <taxon>Fusarium fujikuroi species complex</taxon>
    </lineage>
</organism>
<feature type="domain" description="MOSC" evidence="4">
    <location>
        <begin position="52"/>
        <end position="189"/>
    </location>
</feature>
<dbReference type="InterPro" id="IPR005302">
    <property type="entry name" value="MoCF_Sase_C"/>
</dbReference>
<dbReference type="GO" id="GO:0051537">
    <property type="term" value="F:2 iron, 2 sulfur cluster binding"/>
    <property type="evidence" value="ECO:0007669"/>
    <property type="project" value="UniProtKB-KW"/>
</dbReference>
<keyword evidence="1" id="KW-0001">2Fe-2S</keyword>
<dbReference type="SUPFAM" id="SSF50800">
    <property type="entry name" value="PK beta-barrel domain-like"/>
    <property type="match status" value="1"/>
</dbReference>
<dbReference type="Pfam" id="PF03473">
    <property type="entry name" value="MOSC"/>
    <property type="match status" value="1"/>
</dbReference>
<dbReference type="PROSITE" id="PS51085">
    <property type="entry name" value="2FE2S_FER_2"/>
    <property type="match status" value="1"/>
</dbReference>
<name>A0A2K0W495_GIBNY</name>
<dbReference type="Gene3D" id="2.40.30.10">
    <property type="entry name" value="Translation factors"/>
    <property type="match status" value="1"/>
</dbReference>
<dbReference type="Gene3D" id="3.10.20.30">
    <property type="match status" value="1"/>
</dbReference>
<dbReference type="PROSITE" id="PS00197">
    <property type="entry name" value="2FE2S_FER_1"/>
    <property type="match status" value="1"/>
</dbReference>
<accession>A0A2K0W495</accession>
<dbReference type="InterPro" id="IPR011037">
    <property type="entry name" value="Pyrv_Knase-like_insert_dom_sf"/>
</dbReference>
<dbReference type="SUPFAM" id="SSF54292">
    <property type="entry name" value="2Fe-2S ferredoxin-like"/>
    <property type="match status" value="1"/>
</dbReference>
<dbReference type="InterPro" id="IPR012675">
    <property type="entry name" value="Beta-grasp_dom_sf"/>
</dbReference>
<dbReference type="InterPro" id="IPR052353">
    <property type="entry name" value="Benzoxazolinone_Detox_Enz"/>
</dbReference>
<keyword evidence="6" id="KW-1185">Reference proteome</keyword>
<dbReference type="CDD" id="cd00207">
    <property type="entry name" value="fer2"/>
    <property type="match status" value="1"/>
</dbReference>
<dbReference type="GO" id="GO:0003824">
    <property type="term" value="F:catalytic activity"/>
    <property type="evidence" value="ECO:0007669"/>
    <property type="project" value="InterPro"/>
</dbReference>
<dbReference type="InterPro" id="IPR017938">
    <property type="entry name" value="Riboflavin_synthase-like_b-brl"/>
</dbReference>
<keyword evidence="2" id="KW-0411">Iron-sulfur</keyword>
<gene>
    <name evidence="5" type="ORF">FNYG_09573</name>
</gene>
<evidence type="ECO:0000313" key="5">
    <source>
        <dbReference type="EMBL" id="PNP77104.1"/>
    </source>
</evidence>
<dbReference type="SUPFAM" id="SSF52343">
    <property type="entry name" value="Ferredoxin reductase-like, C-terminal NADP-linked domain"/>
    <property type="match status" value="1"/>
</dbReference>
<protein>
    <recommendedName>
        <fullName evidence="7">MOSC domain-containing protein</fullName>
    </recommendedName>
</protein>
<evidence type="ECO:0000313" key="6">
    <source>
        <dbReference type="Proteomes" id="UP000236664"/>
    </source>
</evidence>
<dbReference type="STRING" id="42673.A0A2K0W495"/>
<evidence type="ECO:0008006" key="7">
    <source>
        <dbReference type="Google" id="ProtNLM"/>
    </source>
</evidence>
<dbReference type="GO" id="GO:0030170">
    <property type="term" value="F:pyridoxal phosphate binding"/>
    <property type="evidence" value="ECO:0007669"/>
    <property type="project" value="InterPro"/>
</dbReference>
<dbReference type="OrthoDB" id="5390at2759"/>
<dbReference type="InterPro" id="IPR006058">
    <property type="entry name" value="2Fe2S_fd_BS"/>
</dbReference>
<dbReference type="Proteomes" id="UP000236664">
    <property type="component" value="Unassembled WGS sequence"/>
</dbReference>
<evidence type="ECO:0000256" key="1">
    <source>
        <dbReference type="ARBA" id="ARBA00022714"/>
    </source>
</evidence>
<dbReference type="PANTHER" id="PTHR30212">
    <property type="entry name" value="PROTEIN YIIM"/>
    <property type="match status" value="1"/>
</dbReference>
<dbReference type="AlphaFoldDB" id="A0A2K0W495"/>
<dbReference type="SUPFAM" id="SSF63380">
    <property type="entry name" value="Riboflavin synthase domain-like"/>
    <property type="match status" value="1"/>
</dbReference>
<evidence type="ECO:0000259" key="4">
    <source>
        <dbReference type="PROSITE" id="PS51340"/>
    </source>
</evidence>
<keyword evidence="1" id="KW-0408">Iron</keyword>
<keyword evidence="1" id="KW-0479">Metal-binding</keyword>
<proteinExistence type="predicted"/>
<dbReference type="CDD" id="cd06185">
    <property type="entry name" value="PDR_like"/>
    <property type="match status" value="1"/>
</dbReference>